<protein>
    <submittedName>
        <fullName evidence="12">Type VII secretion protein EccB</fullName>
    </submittedName>
</protein>
<evidence type="ECO:0000256" key="2">
    <source>
        <dbReference type="ARBA" id="ARBA00008149"/>
    </source>
</evidence>
<evidence type="ECO:0000256" key="10">
    <source>
        <dbReference type="SAM" id="MobiDB-lite"/>
    </source>
</evidence>
<evidence type="ECO:0000256" key="1">
    <source>
        <dbReference type="ARBA" id="ARBA00004162"/>
    </source>
</evidence>
<dbReference type="InterPro" id="IPR044857">
    <property type="entry name" value="T7SS_EccB_R1"/>
</dbReference>
<feature type="region of interest" description="Disordered" evidence="10">
    <location>
        <begin position="1"/>
        <end position="26"/>
    </location>
</feature>
<dbReference type="AlphaFoldDB" id="A0AAJ1S9F8"/>
<dbReference type="Gene3D" id="3.30.2390.20">
    <property type="entry name" value="Type VII secretion system EccB, repeat 1 domain"/>
    <property type="match status" value="1"/>
</dbReference>
<comment type="caution">
    <text evidence="12">The sequence shown here is derived from an EMBL/GenBank/DDBJ whole genome shotgun (WGS) entry which is preliminary data.</text>
</comment>
<dbReference type="InterPro" id="IPR042485">
    <property type="entry name" value="T7SS_EccB_R3"/>
</dbReference>
<keyword evidence="4 11" id="KW-0812">Transmembrane</keyword>
<feature type="transmembrane region" description="Helical" evidence="11">
    <location>
        <begin position="68"/>
        <end position="89"/>
    </location>
</feature>
<dbReference type="Pfam" id="PF05108">
    <property type="entry name" value="T7SS_ESX1_EccB"/>
    <property type="match status" value="1"/>
</dbReference>
<dbReference type="RefSeq" id="WP_133437128.1">
    <property type="nucleotide sequence ID" value="NZ_JAUFSA010000004.1"/>
</dbReference>
<dbReference type="GO" id="GO:0016787">
    <property type="term" value="F:hydrolase activity"/>
    <property type="evidence" value="ECO:0007669"/>
    <property type="project" value="UniProtKB-KW"/>
</dbReference>
<comment type="similarity">
    <text evidence="2">Belongs to the EccB family.</text>
</comment>
<dbReference type="Proteomes" id="UP001229081">
    <property type="component" value="Unassembled WGS sequence"/>
</dbReference>
<evidence type="ECO:0000256" key="11">
    <source>
        <dbReference type="SAM" id="Phobius"/>
    </source>
</evidence>
<evidence type="ECO:0000313" key="13">
    <source>
        <dbReference type="Proteomes" id="UP001229081"/>
    </source>
</evidence>
<dbReference type="PANTHER" id="PTHR40765:SF2">
    <property type="entry name" value="ESX-2 SECRETION SYSTEM ATPASE ECCB2"/>
    <property type="match status" value="1"/>
</dbReference>
<proteinExistence type="inferred from homology"/>
<keyword evidence="7" id="KW-0067">ATP-binding</keyword>
<evidence type="ECO:0000256" key="5">
    <source>
        <dbReference type="ARBA" id="ARBA00022741"/>
    </source>
</evidence>
<organism evidence="12 13">
    <name type="scientific">Mycobacterium paragordonae</name>
    <dbReference type="NCBI Taxonomy" id="1389713"/>
    <lineage>
        <taxon>Bacteria</taxon>
        <taxon>Bacillati</taxon>
        <taxon>Actinomycetota</taxon>
        <taxon>Actinomycetes</taxon>
        <taxon>Mycobacteriales</taxon>
        <taxon>Mycobacteriaceae</taxon>
        <taxon>Mycobacterium</taxon>
    </lineage>
</organism>
<evidence type="ECO:0000256" key="3">
    <source>
        <dbReference type="ARBA" id="ARBA00022475"/>
    </source>
</evidence>
<evidence type="ECO:0000256" key="7">
    <source>
        <dbReference type="ARBA" id="ARBA00022840"/>
    </source>
</evidence>
<comment type="subcellular location">
    <subcellularLocation>
        <location evidence="1">Cell membrane</location>
        <topology evidence="1">Single-pass membrane protein</topology>
    </subcellularLocation>
</comment>
<accession>A0AAJ1S9F8</accession>
<name>A0AAJ1S9F8_9MYCO</name>
<keyword evidence="9 11" id="KW-0472">Membrane</keyword>
<dbReference type="NCBIfam" id="TIGR03919">
    <property type="entry name" value="T7SS_EccB"/>
    <property type="match status" value="1"/>
</dbReference>
<evidence type="ECO:0000256" key="9">
    <source>
        <dbReference type="ARBA" id="ARBA00023136"/>
    </source>
</evidence>
<keyword evidence="5" id="KW-0547">Nucleotide-binding</keyword>
<evidence type="ECO:0000313" key="12">
    <source>
        <dbReference type="EMBL" id="MDP7739240.1"/>
    </source>
</evidence>
<dbReference type="EMBL" id="JAUFSA010000004">
    <property type="protein sequence ID" value="MDP7739240.1"/>
    <property type="molecule type" value="Genomic_DNA"/>
</dbReference>
<dbReference type="Gene3D" id="2.40.50.910">
    <property type="entry name" value="Type VII secretion system EccB, repeat 3 domain"/>
    <property type="match status" value="1"/>
</dbReference>
<dbReference type="GO" id="GO:0005524">
    <property type="term" value="F:ATP binding"/>
    <property type="evidence" value="ECO:0007669"/>
    <property type="project" value="UniProtKB-KW"/>
</dbReference>
<keyword evidence="3" id="KW-1003">Cell membrane</keyword>
<dbReference type="GO" id="GO:0005576">
    <property type="term" value="C:extracellular region"/>
    <property type="evidence" value="ECO:0007669"/>
    <property type="project" value="TreeGrafter"/>
</dbReference>
<keyword evidence="8 11" id="KW-1133">Transmembrane helix</keyword>
<reference evidence="12" key="1">
    <citation type="submission" date="2023-06" db="EMBL/GenBank/DDBJ databases">
        <title>Identification of two novel mycobacterium reveal diversities and complexities of Mycobacterium gordonae clade.</title>
        <authorList>
            <person name="Matsumoto Y."/>
            <person name="Nakamura S."/>
            <person name="Motooka D."/>
            <person name="Fukushima K."/>
        </authorList>
    </citation>
    <scope>NUCLEOTIDE SEQUENCE</scope>
    <source>
        <strain evidence="12">TY812</strain>
    </source>
</reference>
<dbReference type="GO" id="GO:0005886">
    <property type="term" value="C:plasma membrane"/>
    <property type="evidence" value="ECO:0007669"/>
    <property type="project" value="UniProtKB-SubCell"/>
</dbReference>
<evidence type="ECO:0000256" key="4">
    <source>
        <dbReference type="ARBA" id="ARBA00022692"/>
    </source>
</evidence>
<sequence length="503" mass="52531">MNAPLPPRRGFKSRSAKLGPTSTRSRPWGFVTRHQISGWRFLIRRISNGVALRDTRMLTDPLRRQGRALVVGSMLAAVLVVGAFVLSVLKPAGVSGNRPVLAERSTNALYVLINDELHPVLNLASARLIVGKPADPTVVKAKEIDKFALGNTLGIANAPSRMVQSGARDARWMVCDAASGPQVGASVIFGDPVAGSGHAATLPDSSAILATSDNGKTTWLIWGGKRSLIDLTNAAVAAAVGITVDTPAPRPLNRALLNLIPESAPLTVPFLGNGGDAPRFVWPVPGQQPPPIGSVVVDHTEDNQLRYYAVSGEGLQPISPVLAAILRANNAYGLIAPPALTPDQVAKAPKVAPIAVEDYPPTAVHVLDPTRDPVLCGQWTKLRGAPTSSLRLLAGQSVPTSPDATPITLAAAGPTTAARTVLPRGVGFYVQVTGQQPQSATKESQFWVSDLGVRYGLEAGANETASPAQALGMTAEPLPIPWSVLALLAAGPTLSKADALVAH</sequence>
<evidence type="ECO:0000256" key="8">
    <source>
        <dbReference type="ARBA" id="ARBA00022989"/>
    </source>
</evidence>
<evidence type="ECO:0000256" key="6">
    <source>
        <dbReference type="ARBA" id="ARBA00022801"/>
    </source>
</evidence>
<dbReference type="InterPro" id="IPR007795">
    <property type="entry name" value="T7SS_EccB"/>
</dbReference>
<gene>
    <name evidence="12" type="primary">eccB</name>
    <name evidence="12" type="ORF">QXL92_31395</name>
</gene>
<keyword evidence="6" id="KW-0378">Hydrolase</keyword>
<dbReference type="PANTHER" id="PTHR40765">
    <property type="entry name" value="ESX-2 SECRETION SYSTEM ATPASE ECCB2"/>
    <property type="match status" value="1"/>
</dbReference>